<sequence length="89" mass="10235">MMENTEVPKHGVMRPSDIRSLHRPYASMNWIRFNGSLRMKAESQPLDGTPLVNDPSKKHHQAFVKADDPCLAKVREWRMLPLVVINLTV</sequence>
<organism evidence="1 2">
    <name type="scientific">Agrobacterium tumefaciens</name>
    <dbReference type="NCBI Taxonomy" id="358"/>
    <lineage>
        <taxon>Bacteria</taxon>
        <taxon>Pseudomonadati</taxon>
        <taxon>Pseudomonadota</taxon>
        <taxon>Alphaproteobacteria</taxon>
        <taxon>Hyphomicrobiales</taxon>
        <taxon>Rhizobiaceae</taxon>
        <taxon>Rhizobium/Agrobacterium group</taxon>
        <taxon>Agrobacterium</taxon>
        <taxon>Agrobacterium tumefaciens complex</taxon>
    </lineage>
</organism>
<gene>
    <name evidence="1" type="ORF">CG010_27980</name>
</gene>
<dbReference type="Proteomes" id="UP000222296">
    <property type="component" value="Chromosome Circular"/>
</dbReference>
<evidence type="ECO:0000313" key="1">
    <source>
        <dbReference type="EMBL" id="QHW11973.1"/>
    </source>
</evidence>
<protein>
    <submittedName>
        <fullName evidence="1">Uncharacterized protein</fullName>
    </submittedName>
</protein>
<dbReference type="EMBL" id="CP042274">
    <property type="protein sequence ID" value="QHW11973.1"/>
    <property type="molecule type" value="Genomic_DNA"/>
</dbReference>
<proteinExistence type="predicted"/>
<name>A0AAP9LHW4_AGRTU</name>
<reference evidence="1 2" key="1">
    <citation type="journal article" date="2017" name="Genome Announc.">
        <title>Draft Genome Sequence of Agrobacterium tumefaciens Biovar 1 Strain 186, Isolated from Walnut.</title>
        <authorList>
            <person name="Poret-Peterson A.T."/>
            <person name="Bhatnagar S."/>
            <person name="McClean A.E."/>
            <person name="Kluepfel D.A."/>
        </authorList>
    </citation>
    <scope>NUCLEOTIDE SEQUENCE [LARGE SCALE GENOMIC DNA]</scope>
    <source>
        <strain evidence="1 2">186</strain>
    </source>
</reference>
<dbReference type="AlphaFoldDB" id="A0AAP9LHW4"/>
<accession>A0AAP9LHW4</accession>
<evidence type="ECO:0000313" key="2">
    <source>
        <dbReference type="Proteomes" id="UP000222296"/>
    </source>
</evidence>